<dbReference type="RefSeq" id="WP_058798285.1">
    <property type="nucleotide sequence ID" value="NZ_CP013612.1"/>
</dbReference>
<proteinExistence type="predicted"/>
<dbReference type="Proteomes" id="UP000069015">
    <property type="component" value="Chromosome 2"/>
</dbReference>
<accession>A0A0U2ZC81</accession>
<evidence type="ECO:0000313" key="2">
    <source>
        <dbReference type="Proteomes" id="UP000069015"/>
    </source>
</evidence>
<evidence type="ECO:0000313" key="1">
    <source>
        <dbReference type="EMBL" id="ALU45393.1"/>
    </source>
</evidence>
<reference evidence="1 2" key="1">
    <citation type="submission" date="2015-12" db="EMBL/GenBank/DDBJ databases">
        <title>Complete genome sequence of Pseudoalteromonas rubra SCSIO 6842, harboring a conjugative plasmid.</title>
        <authorList>
            <person name="Li B."/>
            <person name="Wang X."/>
        </authorList>
    </citation>
    <scope>NUCLEOTIDE SEQUENCE [LARGE SCALE GENOMIC DNA]</scope>
    <source>
        <strain evidence="1 2">SCSIO 6842</strain>
    </source>
</reference>
<dbReference type="KEGG" id="prr:AT705_20815"/>
<organism evidence="1 2">
    <name type="scientific">Pseudoalteromonas rubra</name>
    <dbReference type="NCBI Taxonomy" id="43658"/>
    <lineage>
        <taxon>Bacteria</taxon>
        <taxon>Pseudomonadati</taxon>
        <taxon>Pseudomonadota</taxon>
        <taxon>Gammaproteobacteria</taxon>
        <taxon>Alteromonadales</taxon>
        <taxon>Pseudoalteromonadaceae</taxon>
        <taxon>Pseudoalteromonas</taxon>
    </lineage>
</organism>
<dbReference type="AlphaFoldDB" id="A0A0U2ZC81"/>
<dbReference type="EMBL" id="CP013612">
    <property type="protein sequence ID" value="ALU45393.1"/>
    <property type="molecule type" value="Genomic_DNA"/>
</dbReference>
<gene>
    <name evidence="1" type="ORF">AT705_20815</name>
</gene>
<sequence>MEGLKKQLIQAYKDEIFFELIQEIYYQDRKGDKLLASVLIEAHNNTEIDLIALFSMLKNSPEPHEFFLVIRVLEEVLPELDAPVIITANCVKHLTLEAGQDMAAGILISPFISFCANKPTRPTELLKHALATGDKEFDHVSNALIAGAKIDSADYMGQAISLISGECELVKQRAIFALGRMNFDNEEQITAAVNAIMDSTKASKNDQILATSLRALFALTSRVNNLEMLFLSFLDCHSEHRGENFIHAASETLFYDSEKVSLNVEKRLLDICIYTPEKNSGTIRNLDYALEKILKRSDFEVCIKFFDELFQQTNYKVSIERFDSFIRELHNYKDTYLSTLITRWLLSQNIYLCKFSLDLVRDFDKGLSLSFDANCIPSDSEGVYVYLARKACGWFFNQPKTAINLIESLISISPDSELNEIEKVVFNPLCISYPKSITERMESSKDAECKRLAQFANNVLASYENYQTSIRAAVEIEELKPSESDRHTYWRHHNKLMDESMKEARSKSLFTSLFAGNESVLLYGSKSIHYIHHGDQKTRQEIPLQEISHSFEFASMHNVDPHGLENILWQFKAEGCQA</sequence>
<protein>
    <submittedName>
        <fullName evidence="1">Uncharacterized protein</fullName>
    </submittedName>
</protein>
<name>A0A0U2ZC81_9GAMM</name>